<keyword evidence="3" id="KW-1185">Reference proteome</keyword>
<dbReference type="SUPFAM" id="SSF51430">
    <property type="entry name" value="NAD(P)-linked oxidoreductase"/>
    <property type="match status" value="1"/>
</dbReference>
<feature type="domain" description="NADP-dependent oxidoreductase" evidence="1">
    <location>
        <begin position="46"/>
        <end position="310"/>
    </location>
</feature>
<name>A0ABU8RF79_9ACTN</name>
<dbReference type="RefSeq" id="WP_339573099.1">
    <property type="nucleotide sequence ID" value="NZ_JBBIAA010000001.1"/>
</dbReference>
<sequence length="324" mass="34196">MITPEDAAWTRPLGTTGLTVTAIGVGASPLGGLPASDGPGDDRAGGVELVRAVLRSPLRLVDTANGYRDSERHIGAAITAEGGLPDDVLVPTKVDPLGGDYSGDRVRASLAESRERLGLDHLPLVHLHDPEGWDFDDLSAPGGAVDALVAARESGEVGRIGLAGGDVHQVRRYLDLGVFDVLLVHNRLTLVDRSAEELVEAAVGRGLAVVNAAVYGGGALARQEPPADGGTEEYAYRPAHPATAQAIRDLRALCARYGTDLPTAALQHSLRDERVATTLVGMTRVERIDQVLAAAAAEVPEDFWAEAAELVPPREAWVDFQQDR</sequence>
<dbReference type="EMBL" id="JBBIAA010000001">
    <property type="protein sequence ID" value="MEJ5943707.1"/>
    <property type="molecule type" value="Genomic_DNA"/>
</dbReference>
<dbReference type="InterPro" id="IPR023210">
    <property type="entry name" value="NADP_OxRdtase_dom"/>
</dbReference>
<dbReference type="CDD" id="cd19090">
    <property type="entry name" value="AKR_AKR15A-like"/>
    <property type="match status" value="1"/>
</dbReference>
<dbReference type="Proteomes" id="UP001387100">
    <property type="component" value="Unassembled WGS sequence"/>
</dbReference>
<proteinExistence type="predicted"/>
<evidence type="ECO:0000259" key="1">
    <source>
        <dbReference type="Pfam" id="PF00248"/>
    </source>
</evidence>
<dbReference type="PANTHER" id="PTHR42686">
    <property type="entry name" value="GH17980P-RELATED"/>
    <property type="match status" value="1"/>
</dbReference>
<reference evidence="2 3" key="1">
    <citation type="journal article" date="2017" name="Int. J. Syst. Evol. Microbiol.">
        <title>Pseudokineococcus basanitobsidens sp. nov., isolated from volcanic rock.</title>
        <authorList>
            <person name="Lee D.W."/>
            <person name="Park M.Y."/>
            <person name="Kim J.J."/>
            <person name="Kim B.S."/>
        </authorList>
    </citation>
    <scope>NUCLEOTIDE SEQUENCE [LARGE SCALE GENOMIC DNA]</scope>
    <source>
        <strain evidence="2 3">DSM 103726</strain>
    </source>
</reference>
<dbReference type="Pfam" id="PF00248">
    <property type="entry name" value="Aldo_ket_red"/>
    <property type="match status" value="1"/>
</dbReference>
<evidence type="ECO:0000313" key="3">
    <source>
        <dbReference type="Proteomes" id="UP001387100"/>
    </source>
</evidence>
<gene>
    <name evidence="2" type="ORF">WDZ17_00175</name>
</gene>
<dbReference type="InterPro" id="IPR020471">
    <property type="entry name" value="AKR"/>
</dbReference>
<comment type="caution">
    <text evidence="2">The sequence shown here is derived from an EMBL/GenBank/DDBJ whole genome shotgun (WGS) entry which is preliminary data.</text>
</comment>
<evidence type="ECO:0000313" key="2">
    <source>
        <dbReference type="EMBL" id="MEJ5943707.1"/>
    </source>
</evidence>
<dbReference type="Gene3D" id="3.20.20.100">
    <property type="entry name" value="NADP-dependent oxidoreductase domain"/>
    <property type="match status" value="1"/>
</dbReference>
<organism evidence="2 3">
    <name type="scientific">Pseudokineococcus basanitobsidens</name>
    <dbReference type="NCBI Taxonomy" id="1926649"/>
    <lineage>
        <taxon>Bacteria</taxon>
        <taxon>Bacillati</taxon>
        <taxon>Actinomycetota</taxon>
        <taxon>Actinomycetes</taxon>
        <taxon>Kineosporiales</taxon>
        <taxon>Kineosporiaceae</taxon>
        <taxon>Pseudokineococcus</taxon>
    </lineage>
</organism>
<protein>
    <submittedName>
        <fullName evidence="2">Aldo/keto reductase</fullName>
    </submittedName>
</protein>
<dbReference type="InterPro" id="IPR036812">
    <property type="entry name" value="NAD(P)_OxRdtase_dom_sf"/>
</dbReference>
<dbReference type="PANTHER" id="PTHR42686:SF1">
    <property type="entry name" value="GH17980P-RELATED"/>
    <property type="match status" value="1"/>
</dbReference>
<accession>A0ABU8RF79</accession>